<evidence type="ECO:0000313" key="10">
    <source>
        <dbReference type="Proteomes" id="UP000297716"/>
    </source>
</evidence>
<evidence type="ECO:0008006" key="11">
    <source>
        <dbReference type="Google" id="ProtNLM"/>
    </source>
</evidence>
<evidence type="ECO:0000256" key="4">
    <source>
        <dbReference type="ARBA" id="ARBA00023015"/>
    </source>
</evidence>
<dbReference type="PANTHER" id="PTHR13581:SF5">
    <property type="entry name" value="MRG_MORF4L-BINDING PROTEIN"/>
    <property type="match status" value="1"/>
</dbReference>
<dbReference type="GO" id="GO:0035267">
    <property type="term" value="C:NuA4 histone acetyltransferase complex"/>
    <property type="evidence" value="ECO:0007669"/>
    <property type="project" value="TreeGrafter"/>
</dbReference>
<sequence>MPPKRKSKALVEVSTPKASATPVHDEDAMDVDTPKASETPRTADTPVTSKPNHPPESEVLGDLWTEDQISSLFKAIIRWKPSGMHKHFRIIAISEHLRNHGFDPDVETHTRIPGIWTKLRQFFDMEMIDERDNSFDYVMSLGGDEAPEEIYKDFDLPPTAFHDLMWARAAADENEPDNWSDSDAEGENTGATKKQMRKRKRGDATTADVASVAGSTTAKTRRSSTVDDTDQDTPAASSPVSRSARGTRSQKRAAAKAKTESAESEHDDDDDDEEEEEEEEEEEDDEGEDSDDSSDEEEEEEETEAPATRSGRSGSTRGRGRGRGRPKGGRKKN</sequence>
<dbReference type="GO" id="GO:0006325">
    <property type="term" value="P:chromatin organization"/>
    <property type="evidence" value="ECO:0007669"/>
    <property type="project" value="UniProtKB-KW"/>
</dbReference>
<keyword evidence="5" id="KW-0804">Transcription</keyword>
<keyword evidence="3" id="KW-0156">Chromatin regulator</keyword>
<evidence type="ECO:0000256" key="8">
    <source>
        <dbReference type="SAM" id="MobiDB-lite"/>
    </source>
</evidence>
<feature type="region of interest" description="Disordered" evidence="8">
    <location>
        <begin position="172"/>
        <end position="333"/>
    </location>
</feature>
<feature type="compositionally biased region" description="Basic residues" evidence="8">
    <location>
        <begin position="318"/>
        <end position="333"/>
    </location>
</feature>
<feature type="compositionally biased region" description="Polar residues" evidence="8">
    <location>
        <begin position="39"/>
        <end position="51"/>
    </location>
</feature>
<evidence type="ECO:0000256" key="7">
    <source>
        <dbReference type="ARBA" id="ARBA00025178"/>
    </source>
</evidence>
<dbReference type="InterPro" id="IPR012423">
    <property type="entry name" value="Eaf7/MRGBP"/>
</dbReference>
<dbReference type="Proteomes" id="UP000297716">
    <property type="component" value="Unassembled WGS sequence"/>
</dbReference>
<comment type="function">
    <text evidence="7">Component of the NuA4 histone acetyltransferase complex which is involved in transcriptional activation of selected genes principally by acetylation of nucleosomal histone H4 and H2A. The NuA4 complex is also involved in DNA repair.</text>
</comment>
<keyword evidence="4" id="KW-0805">Transcription regulation</keyword>
<evidence type="ECO:0000256" key="2">
    <source>
        <dbReference type="ARBA" id="ARBA00007117"/>
    </source>
</evidence>
<dbReference type="AlphaFoldDB" id="A0A4Z0Z8T9"/>
<dbReference type="GO" id="GO:0005634">
    <property type="term" value="C:nucleus"/>
    <property type="evidence" value="ECO:0007669"/>
    <property type="project" value="UniProtKB-SubCell"/>
</dbReference>
<organism evidence="9 10">
    <name type="scientific">Xylaria hypoxylon</name>
    <dbReference type="NCBI Taxonomy" id="37992"/>
    <lineage>
        <taxon>Eukaryota</taxon>
        <taxon>Fungi</taxon>
        <taxon>Dikarya</taxon>
        <taxon>Ascomycota</taxon>
        <taxon>Pezizomycotina</taxon>
        <taxon>Sordariomycetes</taxon>
        <taxon>Xylariomycetidae</taxon>
        <taxon>Xylariales</taxon>
        <taxon>Xylariaceae</taxon>
        <taxon>Xylaria</taxon>
    </lineage>
</organism>
<comment type="similarity">
    <text evidence="2">Belongs to the EAF7 family.</text>
</comment>
<evidence type="ECO:0000313" key="9">
    <source>
        <dbReference type="EMBL" id="TGJ87383.1"/>
    </source>
</evidence>
<feature type="compositionally biased region" description="Low complexity" evidence="8">
    <location>
        <begin position="234"/>
        <end position="244"/>
    </location>
</feature>
<comment type="caution">
    <text evidence="9">The sequence shown here is derived from an EMBL/GenBank/DDBJ whole genome shotgun (WGS) entry which is preliminary data.</text>
</comment>
<evidence type="ECO:0000256" key="6">
    <source>
        <dbReference type="ARBA" id="ARBA00023242"/>
    </source>
</evidence>
<dbReference type="STRING" id="37992.A0A4Z0Z8T9"/>
<accession>A0A4Z0Z8T9</accession>
<evidence type="ECO:0000256" key="1">
    <source>
        <dbReference type="ARBA" id="ARBA00004123"/>
    </source>
</evidence>
<evidence type="ECO:0000256" key="3">
    <source>
        <dbReference type="ARBA" id="ARBA00022853"/>
    </source>
</evidence>
<dbReference type="Pfam" id="PF07904">
    <property type="entry name" value="Eaf7"/>
    <property type="match status" value="1"/>
</dbReference>
<gene>
    <name evidence="9" type="ORF">E0Z10_g1388</name>
</gene>
<name>A0A4Z0Z8T9_9PEZI</name>
<dbReference type="GO" id="GO:0006357">
    <property type="term" value="P:regulation of transcription by RNA polymerase II"/>
    <property type="evidence" value="ECO:0007669"/>
    <property type="project" value="TreeGrafter"/>
</dbReference>
<comment type="subcellular location">
    <subcellularLocation>
        <location evidence="1">Nucleus</location>
    </subcellularLocation>
</comment>
<feature type="compositionally biased region" description="Acidic residues" evidence="8">
    <location>
        <begin position="265"/>
        <end position="304"/>
    </location>
</feature>
<keyword evidence="6" id="KW-0539">Nucleus</keyword>
<dbReference type="EMBL" id="SKBN01000014">
    <property type="protein sequence ID" value="TGJ87383.1"/>
    <property type="molecule type" value="Genomic_DNA"/>
</dbReference>
<dbReference type="OrthoDB" id="5595141at2759"/>
<feature type="region of interest" description="Disordered" evidence="8">
    <location>
        <begin position="1"/>
        <end position="59"/>
    </location>
</feature>
<keyword evidence="10" id="KW-1185">Reference proteome</keyword>
<dbReference type="PANTHER" id="PTHR13581">
    <property type="entry name" value="MRG-BINDING PROTEIN"/>
    <property type="match status" value="1"/>
</dbReference>
<evidence type="ECO:0000256" key="5">
    <source>
        <dbReference type="ARBA" id="ARBA00023163"/>
    </source>
</evidence>
<reference evidence="9 10" key="1">
    <citation type="submission" date="2019-03" db="EMBL/GenBank/DDBJ databases">
        <title>Draft genome sequence of Xylaria hypoxylon DSM 108379, a ubiquitous saprotrophic-parasitic fungi on hardwood.</title>
        <authorList>
            <person name="Buettner E."/>
            <person name="Leonhardt S."/>
            <person name="Gebauer A.M."/>
            <person name="Liers C."/>
            <person name="Hofrichter M."/>
            <person name="Kellner H."/>
        </authorList>
    </citation>
    <scope>NUCLEOTIDE SEQUENCE [LARGE SCALE GENOMIC DNA]</scope>
    <source>
        <strain evidence="9 10">DSM 108379</strain>
    </source>
</reference>
<protein>
    <recommendedName>
        <fullName evidence="11">CT20 family protein</fullName>
    </recommendedName>
</protein>
<feature type="compositionally biased region" description="Acidic residues" evidence="8">
    <location>
        <begin position="172"/>
        <end position="186"/>
    </location>
</feature>
<proteinExistence type="inferred from homology"/>